<evidence type="ECO:0000313" key="1">
    <source>
        <dbReference type="EnsemblMetazoa" id="Aqu2.1.15091_001"/>
    </source>
</evidence>
<protein>
    <submittedName>
        <fullName evidence="1">Uncharacterized protein</fullName>
    </submittedName>
</protein>
<dbReference type="AlphaFoldDB" id="A0A1X7TJR7"/>
<name>A0A1X7TJR7_AMPQE</name>
<sequence>SIYLWMNQTSLGFTRLERKKILVTDIKRSKRLC</sequence>
<dbReference type="EnsemblMetazoa" id="Aqu2.1.15091_001">
    <property type="protein sequence ID" value="Aqu2.1.15091_001"/>
    <property type="gene ID" value="Aqu2.1.15091"/>
</dbReference>
<proteinExistence type="predicted"/>
<organism evidence="1">
    <name type="scientific">Amphimedon queenslandica</name>
    <name type="common">Sponge</name>
    <dbReference type="NCBI Taxonomy" id="400682"/>
    <lineage>
        <taxon>Eukaryota</taxon>
        <taxon>Metazoa</taxon>
        <taxon>Porifera</taxon>
        <taxon>Demospongiae</taxon>
        <taxon>Heteroscleromorpha</taxon>
        <taxon>Haplosclerida</taxon>
        <taxon>Niphatidae</taxon>
        <taxon>Amphimedon</taxon>
    </lineage>
</organism>
<dbReference type="InParanoid" id="A0A1X7TJR7"/>
<accession>A0A1X7TJR7</accession>
<reference evidence="1" key="1">
    <citation type="submission" date="2017-05" db="UniProtKB">
        <authorList>
            <consortium name="EnsemblMetazoa"/>
        </authorList>
    </citation>
    <scope>IDENTIFICATION</scope>
</reference>